<reference evidence="8" key="4">
    <citation type="submission" date="2025-09" db="UniProtKB">
        <authorList>
            <consortium name="Ensembl"/>
        </authorList>
    </citation>
    <scope>IDENTIFICATION</scope>
</reference>
<comment type="similarity">
    <text evidence="1 6">Belongs to the parvalbumin family.</text>
</comment>
<dbReference type="SMART" id="SM00054">
    <property type="entry name" value="EFh"/>
    <property type="match status" value="2"/>
</dbReference>
<sequence length="137" mass="15043">MPPRLSPPPWPPPNPAAQRLGAIRSGRMAMTDLLSAADIKKAVGAFAAAESFCHKKFFDMVGLKKKNQEDVKKVFHILDKDRSGFIEEDELKFILKGFTPDGRDLSDKETKTLLSAGDKDGDGKIGIDEFIILVAES</sequence>
<gene>
    <name evidence="8" type="primary">PVALB</name>
</gene>
<dbReference type="GeneTree" id="ENSGT00940000159653"/>
<protein>
    <recommendedName>
        <fullName evidence="6">Parvalbumin</fullName>
    </recommendedName>
</protein>
<feature type="binding site" evidence="5">
    <location>
        <position position="90"/>
    </location>
    <ligand>
        <name>Ca(2+)</name>
        <dbReference type="ChEBI" id="CHEBI:29108"/>
        <label>1</label>
    </ligand>
</feature>
<dbReference type="OMA" id="HRKFFQM"/>
<dbReference type="PROSITE" id="PS00018">
    <property type="entry name" value="EF_HAND_1"/>
    <property type="match status" value="2"/>
</dbReference>
<feature type="binding site" evidence="5">
    <location>
        <position position="122"/>
    </location>
    <ligand>
        <name>Ca(2+)</name>
        <dbReference type="ChEBI" id="CHEBI:29108"/>
        <label>1</label>
    </ligand>
</feature>
<feature type="domain" description="EF-hand" evidence="7">
    <location>
        <begin position="105"/>
        <end position="137"/>
    </location>
</feature>
<keyword evidence="2 5" id="KW-0479">Metal-binding</keyword>
<feature type="binding site" evidence="5">
    <location>
        <position position="120"/>
    </location>
    <ligand>
        <name>Ca(2+)</name>
        <dbReference type="ChEBI" id="CHEBI:29108"/>
        <label>1</label>
    </ligand>
</feature>
<feature type="binding site" evidence="5">
    <location>
        <position position="79"/>
    </location>
    <ligand>
        <name>Ca(2+)</name>
        <dbReference type="ChEBI" id="CHEBI:29108"/>
        <label>1</label>
    </ligand>
</feature>
<dbReference type="EMBL" id="AGCU01156986">
    <property type="status" value="NOT_ANNOTATED_CDS"/>
    <property type="molecule type" value="Genomic_DNA"/>
</dbReference>
<feature type="binding site" evidence="5">
    <location>
        <position position="85"/>
    </location>
    <ligand>
        <name>Ca(2+)</name>
        <dbReference type="ChEBI" id="CHEBI:29108"/>
        <label>1</label>
    </ligand>
</feature>
<dbReference type="GO" id="GO:0005737">
    <property type="term" value="C:cytoplasm"/>
    <property type="evidence" value="ECO:0007669"/>
    <property type="project" value="Ensembl"/>
</dbReference>
<dbReference type="GO" id="GO:0045202">
    <property type="term" value="C:synapse"/>
    <property type="evidence" value="ECO:0007669"/>
    <property type="project" value="GOC"/>
</dbReference>
<dbReference type="InterPro" id="IPR018247">
    <property type="entry name" value="EF_Hand_1_Ca_BS"/>
</dbReference>
<proteinExistence type="inferred from homology"/>
<feature type="binding site" evidence="5">
    <location>
        <position position="81"/>
    </location>
    <ligand>
        <name>Ca(2+)</name>
        <dbReference type="ChEBI" id="CHEBI:29108"/>
        <label>1</label>
    </ligand>
</feature>
<dbReference type="AlphaFoldDB" id="K7FSI3"/>
<dbReference type="PRINTS" id="PR01697">
    <property type="entry name" value="PARVALBUMIN"/>
</dbReference>
<reference evidence="9" key="2">
    <citation type="journal article" date="2013" name="Nat. Genet.">
        <title>The draft genomes of soft-shell turtle and green sea turtle yield insights into the development and evolution of the turtle-specific body plan.</title>
        <authorList>
            <person name="Wang Z."/>
            <person name="Pascual-Anaya J."/>
            <person name="Zadissa A."/>
            <person name="Li W."/>
            <person name="Niimura Y."/>
            <person name="Huang Z."/>
            <person name="Li C."/>
            <person name="White S."/>
            <person name="Xiong Z."/>
            <person name="Fang D."/>
            <person name="Wang B."/>
            <person name="Ming Y."/>
            <person name="Chen Y."/>
            <person name="Zheng Y."/>
            <person name="Kuraku S."/>
            <person name="Pignatelli M."/>
            <person name="Herrero J."/>
            <person name="Beal K."/>
            <person name="Nozawa M."/>
            <person name="Li Q."/>
            <person name="Wang J."/>
            <person name="Zhang H."/>
            <person name="Yu L."/>
            <person name="Shigenobu S."/>
            <person name="Wang J."/>
            <person name="Liu J."/>
            <person name="Flicek P."/>
            <person name="Searle S."/>
            <person name="Wang J."/>
            <person name="Kuratani S."/>
            <person name="Yin Y."/>
            <person name="Aken B."/>
            <person name="Zhang G."/>
            <person name="Irie N."/>
        </authorList>
    </citation>
    <scope>NUCLEOTIDE SEQUENCE [LARGE SCALE GENOMIC DNA]</scope>
    <source>
        <strain evidence="9">Daiwa-1</strain>
    </source>
</reference>
<evidence type="ECO:0000256" key="6">
    <source>
        <dbReference type="RuleBase" id="RU368048"/>
    </source>
</evidence>
<dbReference type="EMBL" id="AGCU01156987">
    <property type="status" value="NOT_ANNOTATED_CDS"/>
    <property type="molecule type" value="Genomic_DNA"/>
</dbReference>
<feature type="binding site" evidence="5">
    <location>
        <position position="129"/>
    </location>
    <ligand>
        <name>Ca(2+)</name>
        <dbReference type="ChEBI" id="CHEBI:29108"/>
        <label>1</label>
    </ligand>
</feature>
<dbReference type="EMBL" id="AGCU01156988">
    <property type="status" value="NOT_ANNOTATED_CDS"/>
    <property type="molecule type" value="Genomic_DNA"/>
</dbReference>
<feature type="binding site" evidence="5">
    <location>
        <position position="83"/>
    </location>
    <ligand>
        <name>Ca(2+)</name>
        <dbReference type="ChEBI" id="CHEBI:29108"/>
        <label>1</label>
    </ligand>
</feature>
<dbReference type="FunFam" id="1.10.238.10:FF:000060">
    <property type="entry name" value="Parvalbumin, thymic"/>
    <property type="match status" value="1"/>
</dbReference>
<dbReference type="InterPro" id="IPR002048">
    <property type="entry name" value="EF_hand_dom"/>
</dbReference>
<evidence type="ECO:0000256" key="4">
    <source>
        <dbReference type="ARBA" id="ARBA00022837"/>
    </source>
</evidence>
<organism evidence="8 9">
    <name type="scientific">Pelodiscus sinensis</name>
    <name type="common">Chinese softshell turtle</name>
    <name type="synonym">Trionyx sinensis</name>
    <dbReference type="NCBI Taxonomy" id="13735"/>
    <lineage>
        <taxon>Eukaryota</taxon>
        <taxon>Metazoa</taxon>
        <taxon>Chordata</taxon>
        <taxon>Craniata</taxon>
        <taxon>Vertebrata</taxon>
        <taxon>Euteleostomi</taxon>
        <taxon>Archelosauria</taxon>
        <taxon>Testudinata</taxon>
        <taxon>Testudines</taxon>
        <taxon>Cryptodira</taxon>
        <taxon>Trionychia</taxon>
        <taxon>Trionychidae</taxon>
        <taxon>Pelodiscus</taxon>
    </lineage>
</organism>
<reference evidence="8" key="3">
    <citation type="submission" date="2025-08" db="UniProtKB">
        <authorList>
            <consortium name="Ensembl"/>
        </authorList>
    </citation>
    <scope>IDENTIFICATION</scope>
</reference>
<evidence type="ECO:0000313" key="9">
    <source>
        <dbReference type="Proteomes" id="UP000007267"/>
    </source>
</evidence>
<dbReference type="Ensembl" id="ENSPSIT00000011049.1">
    <property type="protein sequence ID" value="ENSPSIP00000010993.1"/>
    <property type="gene ID" value="ENSPSIG00000009965.1"/>
</dbReference>
<dbReference type="InterPro" id="IPR008080">
    <property type="entry name" value="Parvalbumin"/>
</dbReference>
<evidence type="ECO:0000256" key="2">
    <source>
        <dbReference type="ARBA" id="ARBA00022723"/>
    </source>
</evidence>
<dbReference type="CDD" id="cd16254">
    <property type="entry name" value="EFh_parvalbumin_alpha"/>
    <property type="match status" value="1"/>
</dbReference>
<dbReference type="Pfam" id="PF13499">
    <property type="entry name" value="EF-hand_7"/>
    <property type="match status" value="1"/>
</dbReference>
<dbReference type="GO" id="GO:0030424">
    <property type="term" value="C:axon"/>
    <property type="evidence" value="ECO:0007669"/>
    <property type="project" value="Ensembl"/>
</dbReference>
<dbReference type="eggNOG" id="KOG0027">
    <property type="taxonomic scope" value="Eukaryota"/>
</dbReference>
<dbReference type="GO" id="GO:0098977">
    <property type="term" value="P:inhibitory chemical synaptic transmission"/>
    <property type="evidence" value="ECO:0007669"/>
    <property type="project" value="Ensembl"/>
</dbReference>
<evidence type="ECO:0000313" key="8">
    <source>
        <dbReference type="Ensembl" id="ENSPSIP00000010993.1"/>
    </source>
</evidence>
<feature type="binding site" evidence="5">
    <location>
        <position position="124"/>
    </location>
    <ligand>
        <name>Ca(2+)</name>
        <dbReference type="ChEBI" id="CHEBI:29108"/>
        <label>1</label>
    </ligand>
</feature>
<dbReference type="SUPFAM" id="SSF47473">
    <property type="entry name" value="EF-hand"/>
    <property type="match status" value="1"/>
</dbReference>
<dbReference type="PROSITE" id="PS50222">
    <property type="entry name" value="EF_HAND_2"/>
    <property type="match status" value="2"/>
</dbReference>
<evidence type="ECO:0000256" key="5">
    <source>
        <dbReference type="PIRSR" id="PIRSR608080-1"/>
    </source>
</evidence>
<keyword evidence="9" id="KW-1185">Reference proteome</keyword>
<feature type="binding site" evidence="5">
    <location>
        <position position="118"/>
    </location>
    <ligand>
        <name>Ca(2+)</name>
        <dbReference type="ChEBI" id="CHEBI:29108"/>
        <label>1</label>
    </ligand>
</feature>
<feature type="domain" description="EF-hand" evidence="7">
    <location>
        <begin position="66"/>
        <end position="101"/>
    </location>
</feature>
<dbReference type="GO" id="GO:0010467">
    <property type="term" value="P:gene expression"/>
    <property type="evidence" value="ECO:0007669"/>
    <property type="project" value="Ensembl"/>
</dbReference>
<evidence type="ECO:0000259" key="7">
    <source>
        <dbReference type="PROSITE" id="PS50222"/>
    </source>
</evidence>
<dbReference type="GO" id="GO:0098976">
    <property type="term" value="P:excitatory chemical synaptic transmission"/>
    <property type="evidence" value="ECO:0007669"/>
    <property type="project" value="Ensembl"/>
</dbReference>
<evidence type="ECO:0000256" key="1">
    <source>
        <dbReference type="ARBA" id="ARBA00009753"/>
    </source>
</evidence>
<keyword evidence="4 5" id="KW-0106">Calcium</keyword>
<dbReference type="GO" id="GO:0005509">
    <property type="term" value="F:calcium ion binding"/>
    <property type="evidence" value="ECO:0007669"/>
    <property type="project" value="UniProtKB-UniRule"/>
</dbReference>
<dbReference type="STRING" id="13735.ENSPSIP00000010993"/>
<dbReference type="PANTHER" id="PTHR11653">
    <property type="entry name" value="PARVALBUMIN ALPHA"/>
    <property type="match status" value="1"/>
</dbReference>
<name>K7FSI3_PELSI</name>
<dbReference type="EMBL" id="AGCU01156989">
    <property type="status" value="NOT_ANNOTATED_CDS"/>
    <property type="molecule type" value="Genomic_DNA"/>
</dbReference>
<dbReference type="InterPro" id="IPR011992">
    <property type="entry name" value="EF-hand-dom_pair"/>
</dbReference>
<comment type="function">
    <text evidence="6">In muscle, parvalbumin is thought to be involved in relaxation after contraction. It binds two calcium ions.</text>
</comment>
<accession>K7FSI3</accession>
<keyword evidence="3" id="KW-0677">Repeat</keyword>
<reference evidence="9" key="1">
    <citation type="submission" date="2011-10" db="EMBL/GenBank/DDBJ databases">
        <authorList>
            <consortium name="Soft-shell Turtle Genome Consortium"/>
        </authorList>
    </citation>
    <scope>NUCLEOTIDE SEQUENCE [LARGE SCALE GENOMIC DNA]</scope>
    <source>
        <strain evidence="9">Daiwa-1</strain>
    </source>
</reference>
<dbReference type="Proteomes" id="UP000007267">
    <property type="component" value="Unassembled WGS sequence"/>
</dbReference>
<dbReference type="HOGENOM" id="CLU_157356_0_0_1"/>
<evidence type="ECO:0000256" key="3">
    <source>
        <dbReference type="ARBA" id="ARBA00022737"/>
    </source>
</evidence>
<dbReference type="PANTHER" id="PTHR11653:SF2">
    <property type="entry name" value="PARVALBUMIN ALPHA"/>
    <property type="match status" value="1"/>
</dbReference>
<dbReference type="Gene3D" id="1.10.238.10">
    <property type="entry name" value="EF-hand"/>
    <property type="match status" value="1"/>
</dbReference>